<dbReference type="InterPro" id="IPR008928">
    <property type="entry name" value="6-hairpin_glycosidase_sf"/>
</dbReference>
<evidence type="ECO:0000256" key="9">
    <source>
        <dbReference type="ARBA" id="ARBA00023295"/>
    </source>
</evidence>
<evidence type="ECO:0000256" key="7">
    <source>
        <dbReference type="ARBA" id="ARBA00023136"/>
    </source>
</evidence>
<dbReference type="EC" id="3.2.1.101" evidence="4 10"/>
<evidence type="ECO:0000256" key="11">
    <source>
        <dbReference type="SAM" id="MobiDB-lite"/>
    </source>
</evidence>
<feature type="transmembrane region" description="Helical" evidence="12">
    <location>
        <begin position="437"/>
        <end position="457"/>
    </location>
</feature>
<evidence type="ECO:0000256" key="8">
    <source>
        <dbReference type="ARBA" id="ARBA00023180"/>
    </source>
</evidence>
<dbReference type="GeneID" id="55969731"/>
<dbReference type="PANTHER" id="PTHR12145:SF36">
    <property type="entry name" value="MANNAN ENDO-1,6-ALPHA-MANNOSIDASE DCW1"/>
    <property type="match status" value="1"/>
</dbReference>
<name>A0A9P5CZ58_9HYPO</name>
<dbReference type="InterPro" id="IPR014480">
    <property type="entry name" value="Mannan-1_6-alpha_mannosidase"/>
</dbReference>
<evidence type="ECO:0000256" key="3">
    <source>
        <dbReference type="ARBA" id="ARBA00009699"/>
    </source>
</evidence>
<comment type="caution">
    <text evidence="14">The sequence shown here is derived from an EMBL/GenBank/DDBJ whole genome shotgun (WGS) entry which is preliminary data.</text>
</comment>
<dbReference type="OrthoDB" id="4187847at2759"/>
<organism evidence="14 15">
    <name type="scientific">Geosmithia morbida</name>
    <dbReference type="NCBI Taxonomy" id="1094350"/>
    <lineage>
        <taxon>Eukaryota</taxon>
        <taxon>Fungi</taxon>
        <taxon>Dikarya</taxon>
        <taxon>Ascomycota</taxon>
        <taxon>Pezizomycotina</taxon>
        <taxon>Sordariomycetes</taxon>
        <taxon>Hypocreomycetidae</taxon>
        <taxon>Hypocreales</taxon>
        <taxon>Bionectriaceae</taxon>
        <taxon>Geosmithia</taxon>
    </lineage>
</organism>
<dbReference type="FunFam" id="1.50.10.20:FF:000006">
    <property type="entry name" value="Mannan endo-1,6-alpha-mannosidase"/>
    <property type="match status" value="1"/>
</dbReference>
<evidence type="ECO:0000256" key="6">
    <source>
        <dbReference type="ARBA" id="ARBA00022801"/>
    </source>
</evidence>
<dbReference type="SUPFAM" id="SSF48208">
    <property type="entry name" value="Six-hairpin glycosidases"/>
    <property type="match status" value="1"/>
</dbReference>
<dbReference type="GO" id="GO:0009272">
    <property type="term" value="P:fungal-type cell wall biogenesis"/>
    <property type="evidence" value="ECO:0007669"/>
    <property type="project" value="TreeGrafter"/>
</dbReference>
<accession>A0A9P5CZ58</accession>
<evidence type="ECO:0000256" key="2">
    <source>
        <dbReference type="ARBA" id="ARBA00004308"/>
    </source>
</evidence>
<gene>
    <name evidence="14" type="ORF">GMORB2_3503</name>
</gene>
<dbReference type="Proteomes" id="UP000749293">
    <property type="component" value="Unassembled WGS sequence"/>
</dbReference>
<dbReference type="RefSeq" id="XP_035318744.1">
    <property type="nucleotide sequence ID" value="XM_035465479.1"/>
</dbReference>
<dbReference type="GO" id="GO:0016052">
    <property type="term" value="P:carbohydrate catabolic process"/>
    <property type="evidence" value="ECO:0007669"/>
    <property type="project" value="InterPro"/>
</dbReference>
<dbReference type="InterPro" id="IPR005198">
    <property type="entry name" value="Glyco_hydro_76"/>
</dbReference>
<dbReference type="GO" id="GO:0012505">
    <property type="term" value="C:endomembrane system"/>
    <property type="evidence" value="ECO:0007669"/>
    <property type="project" value="UniProtKB-SubCell"/>
</dbReference>
<keyword evidence="7 12" id="KW-0472">Membrane</keyword>
<reference evidence="14" key="1">
    <citation type="submission" date="2020-03" db="EMBL/GenBank/DDBJ databases">
        <title>Site-based positive gene gene selection in Geosmithia morbida across the United States reveals a broad range of putative effectors and factors for local host and environmental adapation.</title>
        <authorList>
            <person name="Onufrak A."/>
            <person name="Murdoch R.W."/>
            <person name="Gazis R."/>
            <person name="Huff M."/>
            <person name="Staton M."/>
            <person name="Klingeman W."/>
            <person name="Hadziabdic D."/>
        </authorList>
    </citation>
    <scope>NUCLEOTIDE SEQUENCE</scope>
    <source>
        <strain evidence="14">1262</strain>
    </source>
</reference>
<keyword evidence="12" id="KW-0812">Transmembrane</keyword>
<evidence type="ECO:0000256" key="1">
    <source>
        <dbReference type="ARBA" id="ARBA00001452"/>
    </source>
</evidence>
<evidence type="ECO:0000256" key="4">
    <source>
        <dbReference type="ARBA" id="ARBA00012350"/>
    </source>
</evidence>
<dbReference type="Pfam" id="PF03663">
    <property type="entry name" value="Glyco_hydro_76"/>
    <property type="match status" value="1"/>
</dbReference>
<evidence type="ECO:0000256" key="10">
    <source>
        <dbReference type="PIRNR" id="PIRNR016302"/>
    </source>
</evidence>
<evidence type="ECO:0000313" key="15">
    <source>
        <dbReference type="Proteomes" id="UP000749293"/>
    </source>
</evidence>
<keyword evidence="15" id="KW-1185">Reference proteome</keyword>
<sequence>MKLSLASSAIAVSLMGVAQAQMAQFTLDTPANIKKAASQVAWNLLQYYHGNETGQTPGILPGPPASGLGPYYWWQGGAMWGAFIDYWYYTGDTTYNDLVKSSILFQTGENNDFMPRNYTASMGNDDQGFWGMTAMTAAETVFSNPAADQPQWLALAQAVFNSMATPDRWQSNICGGGLRWQVPFSNKGYDYKNTIANGCFFNIGARLARYTDNSTYAEWAEKTWDWMEGVGFMGTDNEALYDGAHVETNCTDINKEQYSYNNAVFLQGAAFMYNYTDGDTKWKSRLDKMLEHGFKVFFPEGICYEPWCEASGSCTTDMLSFKGYVHRWYSSAAKLAPYIEDQVKPVLTKSAQAAAKVCTGGSTNQCGFSWSKGTFDDSLGAGQEMSALGAFSALLLDDVAAPATAKKGGTSKGDPNAGSEANSFLDDQDRITTGDRAGAGILTFLILGSAIGMYGWMSFGGDA</sequence>
<dbReference type="AlphaFoldDB" id="A0A9P5CZ58"/>
<evidence type="ECO:0000256" key="5">
    <source>
        <dbReference type="ARBA" id="ARBA00022729"/>
    </source>
</evidence>
<dbReference type="GO" id="GO:0008496">
    <property type="term" value="F:mannan endo-1,6-alpha-mannosidase activity"/>
    <property type="evidence" value="ECO:0007669"/>
    <property type="project" value="UniProtKB-UniRule"/>
</dbReference>
<dbReference type="Gene3D" id="1.50.10.20">
    <property type="match status" value="1"/>
</dbReference>
<proteinExistence type="inferred from homology"/>
<feature type="chain" id="PRO_5040480434" description="Mannan endo-1,6-alpha-mannosidase" evidence="13">
    <location>
        <begin position="21"/>
        <end position="463"/>
    </location>
</feature>
<comment type="subcellular location">
    <subcellularLocation>
        <location evidence="2">Endomembrane system</location>
    </subcellularLocation>
</comment>
<dbReference type="PIRSF" id="PIRSF016302">
    <property type="entry name" value="Man_a_manosd"/>
    <property type="match status" value="1"/>
</dbReference>
<evidence type="ECO:0000256" key="13">
    <source>
        <dbReference type="SAM" id="SignalP"/>
    </source>
</evidence>
<evidence type="ECO:0000313" key="14">
    <source>
        <dbReference type="EMBL" id="KAF4120092.1"/>
    </source>
</evidence>
<keyword evidence="8" id="KW-0325">Glycoprotein</keyword>
<comment type="catalytic activity">
    <reaction evidence="1 10">
        <text>Random hydrolysis of (1-&gt;6)-alpha-D-mannosidic linkages in unbranched (1-&gt;6)-mannans.</text>
        <dbReference type="EC" id="3.2.1.101"/>
    </reaction>
</comment>
<keyword evidence="12" id="KW-1133">Transmembrane helix</keyword>
<dbReference type="PANTHER" id="PTHR12145">
    <property type="entry name" value="MANNAN ENDO-1,6-ALPHA-MANNOSIDASE DCW1"/>
    <property type="match status" value="1"/>
</dbReference>
<feature type="region of interest" description="Disordered" evidence="11">
    <location>
        <begin position="405"/>
        <end position="429"/>
    </location>
</feature>
<protein>
    <recommendedName>
        <fullName evidence="4 10">Mannan endo-1,6-alpha-mannosidase</fullName>
        <ecNumber evidence="4 10">3.2.1.101</ecNumber>
    </recommendedName>
</protein>
<keyword evidence="9 10" id="KW-0326">Glycosidase</keyword>
<evidence type="ECO:0000256" key="12">
    <source>
        <dbReference type="SAM" id="Phobius"/>
    </source>
</evidence>
<comment type="similarity">
    <text evidence="3 10">Belongs to the glycosyl hydrolase 76 family.</text>
</comment>
<keyword evidence="5 13" id="KW-0732">Signal</keyword>
<feature type="signal peptide" evidence="13">
    <location>
        <begin position="1"/>
        <end position="20"/>
    </location>
</feature>
<dbReference type="EMBL" id="JAANYQ010000019">
    <property type="protein sequence ID" value="KAF4120092.1"/>
    <property type="molecule type" value="Genomic_DNA"/>
</dbReference>
<keyword evidence="6 10" id="KW-0378">Hydrolase</keyword>